<evidence type="ECO:0000313" key="2">
    <source>
        <dbReference type="Proteomes" id="UP000179214"/>
    </source>
</evidence>
<sequence>MNTKKYLVGAGLVITVLAGAASLVLANDMMDDMESRIKNSKETAVRAGTQMLLEVNHNGKALLRGSIKTVGTDSLTVTSWGGDWIVKISADTKLLPGTSMSQFKVDDFVGIQGIVSQSAAWTIDATLVRNWNARKVEQENRKAIKTERHNNQEEIKEVIKNESPKNWQGTASNINATDRSFTLTVDGTAYTVKVVTDAKIVNNAFLTAGFTDLKDGHMVRVWGPVEGTTISAYVVRDISIVPSISFPRQ</sequence>
<protein>
    <recommendedName>
        <fullName evidence="3">DUF5666 domain-containing protein</fullName>
    </recommendedName>
</protein>
<dbReference type="EMBL" id="MHOV01000003">
    <property type="protein sequence ID" value="OGZ70737.1"/>
    <property type="molecule type" value="Genomic_DNA"/>
</dbReference>
<comment type="caution">
    <text evidence="1">The sequence shown here is derived from an EMBL/GenBank/DDBJ whole genome shotgun (WGS) entry which is preliminary data.</text>
</comment>
<evidence type="ECO:0000313" key="1">
    <source>
        <dbReference type="EMBL" id="OGZ70737.1"/>
    </source>
</evidence>
<name>A0A1G2I7Z2_9BACT</name>
<proteinExistence type="predicted"/>
<accession>A0A1G2I7Z2</accession>
<evidence type="ECO:0008006" key="3">
    <source>
        <dbReference type="Google" id="ProtNLM"/>
    </source>
</evidence>
<organism evidence="1 2">
    <name type="scientific">Candidatus Staskawiczbacteria bacterium RIFCSPHIGHO2_12_FULL_38_11</name>
    <dbReference type="NCBI Taxonomy" id="1802209"/>
    <lineage>
        <taxon>Bacteria</taxon>
        <taxon>Candidatus Staskawicziibacteriota</taxon>
    </lineage>
</organism>
<dbReference type="AlphaFoldDB" id="A0A1G2I7Z2"/>
<gene>
    <name evidence="1" type="ORF">A3F47_00450</name>
</gene>
<reference evidence="1 2" key="1">
    <citation type="journal article" date="2016" name="Nat. Commun.">
        <title>Thousands of microbial genomes shed light on interconnected biogeochemical processes in an aquifer system.</title>
        <authorList>
            <person name="Anantharaman K."/>
            <person name="Brown C.T."/>
            <person name="Hug L.A."/>
            <person name="Sharon I."/>
            <person name="Castelle C.J."/>
            <person name="Probst A.J."/>
            <person name="Thomas B.C."/>
            <person name="Singh A."/>
            <person name="Wilkins M.J."/>
            <person name="Karaoz U."/>
            <person name="Brodie E.L."/>
            <person name="Williams K.H."/>
            <person name="Hubbard S.S."/>
            <person name="Banfield J.F."/>
        </authorList>
    </citation>
    <scope>NUCLEOTIDE SEQUENCE [LARGE SCALE GENOMIC DNA]</scope>
</reference>
<dbReference type="Proteomes" id="UP000179214">
    <property type="component" value="Unassembled WGS sequence"/>
</dbReference>